<sequence length="283" mass="32145">MTIKLGKKIGEGGCSEVFEWEGSQKLIKLAKANTNFEAMNREYTNNRIAWDNNLPVAQPFEFKEFDGRPGIVFERIYGISLMERFLGQAMNDINNQIGFSEEITQITARLLSEIHKISDVTLPSSQKESIKYSIHSTDYLTLKEKEDVISILDSLPSKKLLCHGDPNPGNILIRNDGKSIMIDWMNASIGNPEADLAEYIIMIRYAILPPDLPKQVLDYFDSIRETMIQTFMEEYTGLTGITYDEVVPWITPMAARKLSADAISEDEKQLLIQEIRRNLEAGN</sequence>
<reference evidence="2 3" key="1">
    <citation type="submission" date="2023-08" db="EMBL/GenBank/DDBJ databases">
        <authorList>
            <person name="Park J.-S."/>
        </authorList>
    </citation>
    <scope>NUCLEOTIDE SEQUENCE [LARGE SCALE GENOMIC DNA]</scope>
    <source>
        <strain evidence="2 3">2205SS18-9</strain>
    </source>
</reference>
<dbReference type="RefSeq" id="WP_305991529.1">
    <property type="nucleotide sequence ID" value="NZ_JAVAMP010000002.1"/>
</dbReference>
<evidence type="ECO:0000313" key="3">
    <source>
        <dbReference type="Proteomes" id="UP001231941"/>
    </source>
</evidence>
<protein>
    <submittedName>
        <fullName evidence="2">Phosphotransferase</fullName>
    </submittedName>
</protein>
<evidence type="ECO:0000313" key="2">
    <source>
        <dbReference type="EMBL" id="MDP5274244.1"/>
    </source>
</evidence>
<dbReference type="EMBL" id="JAVAMP010000002">
    <property type="protein sequence ID" value="MDP5274244.1"/>
    <property type="molecule type" value="Genomic_DNA"/>
</dbReference>
<accession>A0ABT9IZN0</accession>
<feature type="domain" description="Aminoglycoside phosphotransferase" evidence="1">
    <location>
        <begin position="29"/>
        <end position="200"/>
    </location>
</feature>
<dbReference type="Pfam" id="PF01636">
    <property type="entry name" value="APH"/>
    <property type="match status" value="1"/>
</dbReference>
<comment type="caution">
    <text evidence="2">The sequence shown here is derived from an EMBL/GenBank/DDBJ whole genome shotgun (WGS) entry which is preliminary data.</text>
</comment>
<evidence type="ECO:0000259" key="1">
    <source>
        <dbReference type="Pfam" id="PF01636"/>
    </source>
</evidence>
<dbReference type="PANTHER" id="PTHR21310">
    <property type="entry name" value="AMINOGLYCOSIDE PHOSPHOTRANSFERASE-RELATED-RELATED"/>
    <property type="match status" value="1"/>
</dbReference>
<dbReference type="Proteomes" id="UP001231941">
    <property type="component" value="Unassembled WGS sequence"/>
</dbReference>
<keyword evidence="3" id="KW-1185">Reference proteome</keyword>
<dbReference type="InterPro" id="IPR051678">
    <property type="entry name" value="AGP_Transferase"/>
</dbReference>
<dbReference type="InterPro" id="IPR002575">
    <property type="entry name" value="Aminoglycoside_PTrfase"/>
</dbReference>
<dbReference type="InterPro" id="IPR011009">
    <property type="entry name" value="Kinase-like_dom_sf"/>
</dbReference>
<dbReference type="SUPFAM" id="SSF56112">
    <property type="entry name" value="Protein kinase-like (PK-like)"/>
    <property type="match status" value="1"/>
</dbReference>
<organism evidence="2 3">
    <name type="scientific">Chengkuizengella axinellae</name>
    <dbReference type="NCBI Taxonomy" id="3064388"/>
    <lineage>
        <taxon>Bacteria</taxon>
        <taxon>Bacillati</taxon>
        <taxon>Bacillota</taxon>
        <taxon>Bacilli</taxon>
        <taxon>Bacillales</taxon>
        <taxon>Paenibacillaceae</taxon>
        <taxon>Chengkuizengella</taxon>
    </lineage>
</organism>
<gene>
    <name evidence="2" type="ORF">Q5Y73_09000</name>
</gene>
<dbReference type="Gene3D" id="3.90.1200.10">
    <property type="match status" value="1"/>
</dbReference>
<proteinExistence type="predicted"/>
<name>A0ABT9IZN0_9BACL</name>